<dbReference type="HAMAP" id="MF_01151">
    <property type="entry name" value="GrpE"/>
    <property type="match status" value="1"/>
</dbReference>
<dbReference type="FunFam" id="2.30.22.10:FF:000001">
    <property type="entry name" value="Protein GrpE"/>
    <property type="match status" value="1"/>
</dbReference>
<dbReference type="GO" id="GO:0005737">
    <property type="term" value="C:cytoplasm"/>
    <property type="evidence" value="ECO:0007669"/>
    <property type="project" value="UniProtKB-SubCell"/>
</dbReference>
<dbReference type="GO" id="GO:0051082">
    <property type="term" value="F:unfolded protein binding"/>
    <property type="evidence" value="ECO:0007669"/>
    <property type="project" value="TreeGrafter"/>
</dbReference>
<dbReference type="SUPFAM" id="SSF51064">
    <property type="entry name" value="Head domain of nucleotide exchange factor GrpE"/>
    <property type="match status" value="1"/>
</dbReference>
<keyword evidence="16" id="KW-1185">Reference proteome</keyword>
<dbReference type="Gene3D" id="2.30.22.10">
    <property type="entry name" value="Head domain of nucleotide exchange factor GrpE"/>
    <property type="match status" value="1"/>
</dbReference>
<dbReference type="PANTHER" id="PTHR21237">
    <property type="entry name" value="GRPE PROTEIN"/>
    <property type="match status" value="1"/>
</dbReference>
<dbReference type="PROSITE" id="PS01071">
    <property type="entry name" value="GRPE"/>
    <property type="match status" value="1"/>
</dbReference>
<dbReference type="Gene3D" id="3.90.20.20">
    <property type="match status" value="1"/>
</dbReference>
<keyword evidence="4 10" id="KW-0963">Cytoplasm</keyword>
<evidence type="ECO:0000256" key="3">
    <source>
        <dbReference type="ARBA" id="ARBA00011738"/>
    </source>
</evidence>
<evidence type="ECO:0000256" key="8">
    <source>
        <dbReference type="ARBA" id="ARBA00072274"/>
    </source>
</evidence>
<proteinExistence type="inferred from homology"/>
<reference evidence="15" key="1">
    <citation type="submission" date="2021-01" db="EMBL/GenBank/DDBJ databases">
        <title>Whole genome shotgun sequence of Virgisporangium aurantiacum NBRC 16421.</title>
        <authorList>
            <person name="Komaki H."/>
            <person name="Tamura T."/>
        </authorList>
    </citation>
    <scope>NUCLEOTIDE SEQUENCE</scope>
    <source>
        <strain evidence="15">NBRC 16421</strain>
    </source>
</reference>
<evidence type="ECO:0000313" key="15">
    <source>
        <dbReference type="EMBL" id="GIJ59724.1"/>
    </source>
</evidence>
<dbReference type="GO" id="GO:0042803">
    <property type="term" value="F:protein homodimerization activity"/>
    <property type="evidence" value="ECO:0007669"/>
    <property type="project" value="InterPro"/>
</dbReference>
<accession>A0A8J4E361</accession>
<dbReference type="InterPro" id="IPR009012">
    <property type="entry name" value="GrpE_head"/>
</dbReference>
<evidence type="ECO:0000313" key="16">
    <source>
        <dbReference type="Proteomes" id="UP000612585"/>
    </source>
</evidence>
<dbReference type="EMBL" id="BOPG01000048">
    <property type="protein sequence ID" value="GIJ59724.1"/>
    <property type="molecule type" value="Genomic_DNA"/>
</dbReference>
<comment type="similarity">
    <text evidence="2 10 12">Belongs to the GrpE family.</text>
</comment>
<evidence type="ECO:0000256" key="1">
    <source>
        <dbReference type="ARBA" id="ARBA00004496"/>
    </source>
</evidence>
<dbReference type="InterPro" id="IPR000740">
    <property type="entry name" value="GrpE"/>
</dbReference>
<feature type="region of interest" description="Disordered" evidence="14">
    <location>
        <begin position="1"/>
        <end position="89"/>
    </location>
</feature>
<evidence type="ECO:0000256" key="7">
    <source>
        <dbReference type="ARBA" id="ARBA00053401"/>
    </source>
</evidence>
<evidence type="ECO:0000256" key="9">
    <source>
        <dbReference type="ARBA" id="ARBA00076414"/>
    </source>
</evidence>
<dbReference type="InterPro" id="IPR013805">
    <property type="entry name" value="GrpE_CC"/>
</dbReference>
<organism evidence="15 16">
    <name type="scientific">Virgisporangium aurantiacum</name>
    <dbReference type="NCBI Taxonomy" id="175570"/>
    <lineage>
        <taxon>Bacteria</taxon>
        <taxon>Bacillati</taxon>
        <taxon>Actinomycetota</taxon>
        <taxon>Actinomycetes</taxon>
        <taxon>Micromonosporales</taxon>
        <taxon>Micromonosporaceae</taxon>
        <taxon>Virgisporangium</taxon>
    </lineage>
</organism>
<sequence length="239" mass="24939">MTHSRRSSEAPPTEAAGDPEATVDPAADERPEPSESAAAGDDAGKHARPGAGKHAAPDGPGSPEKPHGDKLAEAVKGSGAADDNEVAGGNAQASAAAEIGALRTEIDERIRDLQRITAEYANYRKRVARDNANARNDGIAEVLGVLLPVLDDLDRAREHGDLTGPFGAVADQLTAGLSKFGLTPFGSKGDAFDPTRHEAVAHRTSAEVTEPSCVSVMRRGYLLGERLLRPAMVEVADPE</sequence>
<keyword evidence="13" id="KW-0175">Coiled coil</keyword>
<dbReference type="SUPFAM" id="SSF58014">
    <property type="entry name" value="Coiled-coil domain of nucleotide exchange factor GrpE"/>
    <property type="match status" value="1"/>
</dbReference>
<dbReference type="Proteomes" id="UP000612585">
    <property type="component" value="Unassembled WGS sequence"/>
</dbReference>
<protein>
    <recommendedName>
        <fullName evidence="8 10">Protein GrpE</fullName>
    </recommendedName>
    <alternativeName>
        <fullName evidence="9 10">HSP-70 cofactor</fullName>
    </alternativeName>
</protein>
<comment type="function">
    <text evidence="7 10 11">Participates actively in the response to hyperosmotic and heat shock by preventing the aggregation of stress-denatured proteins, in association with DnaK and GrpE. It is the nucleotide exchange factor for DnaK and may function as a thermosensor. Unfolded proteins bind initially to DnaJ; upon interaction with the DnaJ-bound protein, DnaK hydrolyzes its bound ATP, resulting in the formation of a stable complex. GrpE releases ADP from DnaK; ATP binding to DnaK triggers the release of the substrate protein, thus completing the reaction cycle. Several rounds of ATP-dependent interactions between DnaJ, DnaK and GrpE are required for fully efficient folding.</text>
</comment>
<evidence type="ECO:0000256" key="11">
    <source>
        <dbReference type="RuleBase" id="RU000639"/>
    </source>
</evidence>
<dbReference type="CDD" id="cd00446">
    <property type="entry name" value="GrpE"/>
    <property type="match status" value="1"/>
</dbReference>
<dbReference type="AlphaFoldDB" id="A0A8J4E361"/>
<dbReference type="Pfam" id="PF01025">
    <property type="entry name" value="GrpE"/>
    <property type="match status" value="1"/>
</dbReference>
<feature type="compositionally biased region" description="Basic and acidic residues" evidence="14">
    <location>
        <begin position="64"/>
        <end position="73"/>
    </location>
</feature>
<dbReference type="GO" id="GO:0051087">
    <property type="term" value="F:protein-folding chaperone binding"/>
    <property type="evidence" value="ECO:0007669"/>
    <property type="project" value="InterPro"/>
</dbReference>
<evidence type="ECO:0000256" key="12">
    <source>
        <dbReference type="RuleBase" id="RU004478"/>
    </source>
</evidence>
<dbReference type="GO" id="GO:0006457">
    <property type="term" value="P:protein folding"/>
    <property type="evidence" value="ECO:0007669"/>
    <property type="project" value="InterPro"/>
</dbReference>
<name>A0A8J4E361_9ACTN</name>
<dbReference type="GO" id="GO:0000774">
    <property type="term" value="F:adenyl-nucleotide exchange factor activity"/>
    <property type="evidence" value="ECO:0007669"/>
    <property type="project" value="InterPro"/>
</dbReference>
<dbReference type="RefSeq" id="WP_204002651.1">
    <property type="nucleotide sequence ID" value="NZ_BOPG01000048.1"/>
</dbReference>
<comment type="subunit">
    <text evidence="3 10">Homodimer.</text>
</comment>
<gene>
    <name evidence="15" type="primary">grpE_1</name>
    <name evidence="10" type="synonym">grpE</name>
    <name evidence="15" type="ORF">Vau01_072400</name>
</gene>
<evidence type="ECO:0000256" key="2">
    <source>
        <dbReference type="ARBA" id="ARBA00009054"/>
    </source>
</evidence>
<dbReference type="PRINTS" id="PR00773">
    <property type="entry name" value="GRPEPROTEIN"/>
</dbReference>
<feature type="coiled-coil region" evidence="13">
    <location>
        <begin position="106"/>
        <end position="133"/>
    </location>
</feature>
<comment type="caution">
    <text evidence="15">The sequence shown here is derived from an EMBL/GenBank/DDBJ whole genome shotgun (WGS) entry which is preliminary data.</text>
</comment>
<keyword evidence="5 10" id="KW-0346">Stress response</keyword>
<comment type="subcellular location">
    <subcellularLocation>
        <location evidence="1 10">Cytoplasm</location>
    </subcellularLocation>
</comment>
<evidence type="ECO:0000256" key="10">
    <source>
        <dbReference type="HAMAP-Rule" id="MF_01151"/>
    </source>
</evidence>
<evidence type="ECO:0000256" key="13">
    <source>
        <dbReference type="SAM" id="Coils"/>
    </source>
</evidence>
<keyword evidence="6 10" id="KW-0143">Chaperone</keyword>
<evidence type="ECO:0000256" key="4">
    <source>
        <dbReference type="ARBA" id="ARBA00022490"/>
    </source>
</evidence>
<evidence type="ECO:0000256" key="14">
    <source>
        <dbReference type="SAM" id="MobiDB-lite"/>
    </source>
</evidence>
<evidence type="ECO:0000256" key="6">
    <source>
        <dbReference type="ARBA" id="ARBA00023186"/>
    </source>
</evidence>
<evidence type="ECO:0000256" key="5">
    <source>
        <dbReference type="ARBA" id="ARBA00023016"/>
    </source>
</evidence>
<dbReference type="PANTHER" id="PTHR21237:SF23">
    <property type="entry name" value="GRPE PROTEIN HOMOLOG, MITOCHONDRIAL"/>
    <property type="match status" value="1"/>
</dbReference>